<gene>
    <name evidence="2" type="ORF">X777_16343</name>
</gene>
<evidence type="ECO:0000313" key="3">
    <source>
        <dbReference type="Proteomes" id="UP000053097"/>
    </source>
</evidence>
<name>A0A026VWS4_OOCBI</name>
<proteinExistence type="predicted"/>
<feature type="signal peptide" evidence="1">
    <location>
        <begin position="1"/>
        <end position="21"/>
    </location>
</feature>
<accession>A0A026VWS4</accession>
<feature type="chain" id="PRO_5001540656" evidence="1">
    <location>
        <begin position="22"/>
        <end position="181"/>
    </location>
</feature>
<evidence type="ECO:0000313" key="2">
    <source>
        <dbReference type="EMBL" id="EZA47304.1"/>
    </source>
</evidence>
<sequence>MRDSIILIIPLIVLSTGQVLRSPSSYENGIKWEFGSNVFHGDVLARSNVGQVPVVPVVHKKQLVVPVAPVIRKEPVVATVYKKTPVVPDVYQKPVISTTYKKEPVVQNVRKQQAVSLVHKTQPVVPNVYKSQPIRPYVHHRDQPLHQFVVPKVLSVDSQQKTKHHPGNYHYNLHHFVRGNV</sequence>
<organism evidence="2 3">
    <name type="scientific">Ooceraea biroi</name>
    <name type="common">Clonal raider ant</name>
    <name type="synonym">Cerapachys biroi</name>
    <dbReference type="NCBI Taxonomy" id="2015173"/>
    <lineage>
        <taxon>Eukaryota</taxon>
        <taxon>Metazoa</taxon>
        <taxon>Ecdysozoa</taxon>
        <taxon>Arthropoda</taxon>
        <taxon>Hexapoda</taxon>
        <taxon>Insecta</taxon>
        <taxon>Pterygota</taxon>
        <taxon>Neoptera</taxon>
        <taxon>Endopterygota</taxon>
        <taxon>Hymenoptera</taxon>
        <taxon>Apocrita</taxon>
        <taxon>Aculeata</taxon>
        <taxon>Formicoidea</taxon>
        <taxon>Formicidae</taxon>
        <taxon>Dorylinae</taxon>
        <taxon>Ooceraea</taxon>
    </lineage>
</organism>
<reference evidence="2 3" key="1">
    <citation type="journal article" date="2014" name="Curr. Biol.">
        <title>The genome of the clonal raider ant Cerapachys biroi.</title>
        <authorList>
            <person name="Oxley P.R."/>
            <person name="Ji L."/>
            <person name="Fetter-Pruneda I."/>
            <person name="McKenzie S.K."/>
            <person name="Li C."/>
            <person name="Hu H."/>
            <person name="Zhang G."/>
            <person name="Kronauer D.J."/>
        </authorList>
    </citation>
    <scope>NUCLEOTIDE SEQUENCE [LARGE SCALE GENOMIC DNA]</scope>
</reference>
<dbReference type="EMBL" id="KK107894">
    <property type="protein sequence ID" value="EZA47304.1"/>
    <property type="molecule type" value="Genomic_DNA"/>
</dbReference>
<keyword evidence="1" id="KW-0732">Signal</keyword>
<dbReference type="OMA" id="NIYKSQP"/>
<keyword evidence="3" id="KW-1185">Reference proteome</keyword>
<dbReference type="AlphaFoldDB" id="A0A026VWS4"/>
<evidence type="ECO:0000256" key="1">
    <source>
        <dbReference type="SAM" id="SignalP"/>
    </source>
</evidence>
<protein>
    <submittedName>
        <fullName evidence="2">Uncharacterized protein</fullName>
    </submittedName>
</protein>
<dbReference type="Proteomes" id="UP000053097">
    <property type="component" value="Unassembled WGS sequence"/>
</dbReference>